<dbReference type="SUPFAM" id="SSF88659">
    <property type="entry name" value="Sigma3 and sigma4 domains of RNA polymerase sigma factors"/>
    <property type="match status" value="1"/>
</dbReference>
<proteinExistence type="inferred from homology"/>
<organism evidence="8 9">
    <name type="scientific">Sporolactobacillus putidus</name>
    <dbReference type="NCBI Taxonomy" id="492735"/>
    <lineage>
        <taxon>Bacteria</taxon>
        <taxon>Bacillati</taxon>
        <taxon>Bacillota</taxon>
        <taxon>Bacilli</taxon>
        <taxon>Bacillales</taxon>
        <taxon>Sporolactobacillaceae</taxon>
        <taxon>Sporolactobacillus</taxon>
    </lineage>
</organism>
<dbReference type="InterPro" id="IPR014284">
    <property type="entry name" value="RNA_pol_sigma-70_dom"/>
</dbReference>
<evidence type="ECO:0000256" key="2">
    <source>
        <dbReference type="ARBA" id="ARBA00023015"/>
    </source>
</evidence>
<dbReference type="InterPro" id="IPR013325">
    <property type="entry name" value="RNA_pol_sigma_r2"/>
</dbReference>
<dbReference type="InterPro" id="IPR036388">
    <property type="entry name" value="WH-like_DNA-bd_sf"/>
</dbReference>
<dbReference type="GO" id="GO:0003677">
    <property type="term" value="F:DNA binding"/>
    <property type="evidence" value="ECO:0007669"/>
    <property type="project" value="UniProtKB-KW"/>
</dbReference>
<dbReference type="SUPFAM" id="SSF88946">
    <property type="entry name" value="Sigma2 domain of RNA polymerase sigma factors"/>
    <property type="match status" value="1"/>
</dbReference>
<accession>A0A917S4M4</accession>
<dbReference type="InterPro" id="IPR007627">
    <property type="entry name" value="RNA_pol_sigma70_r2"/>
</dbReference>
<reference evidence="8" key="2">
    <citation type="submission" date="2020-09" db="EMBL/GenBank/DDBJ databases">
        <authorList>
            <person name="Sun Q."/>
            <person name="Ohkuma M."/>
        </authorList>
    </citation>
    <scope>NUCLEOTIDE SEQUENCE</scope>
    <source>
        <strain evidence="8">JCM 15325</strain>
    </source>
</reference>
<dbReference type="NCBIfam" id="TIGR02937">
    <property type="entry name" value="sigma70-ECF"/>
    <property type="match status" value="1"/>
</dbReference>
<keyword evidence="9" id="KW-1185">Reference proteome</keyword>
<dbReference type="Gene3D" id="1.10.1740.10">
    <property type="match status" value="1"/>
</dbReference>
<feature type="domain" description="RNA polymerase sigma-70 region 2" evidence="6">
    <location>
        <begin position="27"/>
        <end position="83"/>
    </location>
</feature>
<comment type="similarity">
    <text evidence="1">Belongs to the sigma-70 factor family. ECF subfamily.</text>
</comment>
<keyword evidence="4" id="KW-0238">DNA-binding</keyword>
<sequence length="254" mass="28705">MEGTRIRQKKKEEELFQLSVQPFFGEMRRFCVSLAGSVWDGDDLFQISMIKLYKAWARRPSRPITKAYLYRIISNTWIDGHRKVSLDETVTDFIEHFADGEEKEKIAERLSEGMKVLINRLSAKQRLIFLLIAGMGYNASEAAELTGESEGNVRVVYHRARKKLVSSGGTFPANDNDELADRYVAAFQSHTPESLMHIYQLETGAAFGSMPTLMTQTFIPRRAVSDKVLLLLLARVGTEFEQTALKISCAVMAA</sequence>
<comment type="caution">
    <text evidence="8">The sequence shown here is derived from an EMBL/GenBank/DDBJ whole genome shotgun (WGS) entry which is preliminary data.</text>
</comment>
<dbReference type="Gene3D" id="1.10.10.10">
    <property type="entry name" value="Winged helix-like DNA-binding domain superfamily/Winged helix DNA-binding domain"/>
    <property type="match status" value="1"/>
</dbReference>
<dbReference type="Pfam" id="PF08281">
    <property type="entry name" value="Sigma70_r4_2"/>
    <property type="match status" value="1"/>
</dbReference>
<evidence type="ECO:0000256" key="1">
    <source>
        <dbReference type="ARBA" id="ARBA00010641"/>
    </source>
</evidence>
<evidence type="ECO:0008006" key="10">
    <source>
        <dbReference type="Google" id="ProtNLM"/>
    </source>
</evidence>
<dbReference type="AlphaFoldDB" id="A0A917S4M4"/>
<evidence type="ECO:0000313" key="9">
    <source>
        <dbReference type="Proteomes" id="UP000654670"/>
    </source>
</evidence>
<dbReference type="InterPro" id="IPR013249">
    <property type="entry name" value="RNA_pol_sigma70_r4_t2"/>
</dbReference>
<evidence type="ECO:0000259" key="6">
    <source>
        <dbReference type="Pfam" id="PF04542"/>
    </source>
</evidence>
<evidence type="ECO:0000259" key="7">
    <source>
        <dbReference type="Pfam" id="PF08281"/>
    </source>
</evidence>
<dbReference type="GO" id="GO:0006352">
    <property type="term" value="P:DNA-templated transcription initiation"/>
    <property type="evidence" value="ECO:0007669"/>
    <property type="project" value="InterPro"/>
</dbReference>
<protein>
    <recommendedName>
        <fullName evidence="10">RNA polymerase sigma-70 factor, ECF subfamily</fullName>
    </recommendedName>
</protein>
<evidence type="ECO:0000256" key="3">
    <source>
        <dbReference type="ARBA" id="ARBA00023082"/>
    </source>
</evidence>
<dbReference type="EMBL" id="BMOK01000009">
    <property type="protein sequence ID" value="GGL58123.1"/>
    <property type="molecule type" value="Genomic_DNA"/>
</dbReference>
<dbReference type="GO" id="GO:0016987">
    <property type="term" value="F:sigma factor activity"/>
    <property type="evidence" value="ECO:0007669"/>
    <property type="project" value="UniProtKB-KW"/>
</dbReference>
<keyword evidence="2" id="KW-0805">Transcription regulation</keyword>
<gene>
    <name evidence="8" type="ORF">GCM10007968_22690</name>
</gene>
<keyword evidence="5" id="KW-0804">Transcription</keyword>
<keyword evidence="3" id="KW-0731">Sigma factor</keyword>
<dbReference type="RefSeq" id="WP_188803425.1">
    <property type="nucleotide sequence ID" value="NZ_BMOK01000009.1"/>
</dbReference>
<reference evidence="8" key="1">
    <citation type="journal article" date="2014" name="Int. J. Syst. Evol. Microbiol.">
        <title>Complete genome sequence of Corynebacterium casei LMG S-19264T (=DSM 44701T), isolated from a smear-ripened cheese.</title>
        <authorList>
            <consortium name="US DOE Joint Genome Institute (JGI-PGF)"/>
            <person name="Walter F."/>
            <person name="Albersmeier A."/>
            <person name="Kalinowski J."/>
            <person name="Ruckert C."/>
        </authorList>
    </citation>
    <scope>NUCLEOTIDE SEQUENCE</scope>
    <source>
        <strain evidence="8">JCM 15325</strain>
    </source>
</reference>
<dbReference type="CDD" id="cd06171">
    <property type="entry name" value="Sigma70_r4"/>
    <property type="match status" value="1"/>
</dbReference>
<dbReference type="PANTHER" id="PTHR43133:SF8">
    <property type="entry name" value="RNA POLYMERASE SIGMA FACTOR HI_1459-RELATED"/>
    <property type="match status" value="1"/>
</dbReference>
<evidence type="ECO:0000256" key="5">
    <source>
        <dbReference type="ARBA" id="ARBA00023163"/>
    </source>
</evidence>
<dbReference type="InterPro" id="IPR013324">
    <property type="entry name" value="RNA_pol_sigma_r3/r4-like"/>
</dbReference>
<dbReference type="InterPro" id="IPR039425">
    <property type="entry name" value="RNA_pol_sigma-70-like"/>
</dbReference>
<dbReference type="Pfam" id="PF04542">
    <property type="entry name" value="Sigma70_r2"/>
    <property type="match status" value="1"/>
</dbReference>
<name>A0A917S4M4_9BACL</name>
<dbReference type="PANTHER" id="PTHR43133">
    <property type="entry name" value="RNA POLYMERASE ECF-TYPE SIGMA FACTO"/>
    <property type="match status" value="1"/>
</dbReference>
<dbReference type="Proteomes" id="UP000654670">
    <property type="component" value="Unassembled WGS sequence"/>
</dbReference>
<evidence type="ECO:0000313" key="8">
    <source>
        <dbReference type="EMBL" id="GGL58123.1"/>
    </source>
</evidence>
<evidence type="ECO:0000256" key="4">
    <source>
        <dbReference type="ARBA" id="ARBA00023125"/>
    </source>
</evidence>
<feature type="domain" description="RNA polymerase sigma factor 70 region 4 type 2" evidence="7">
    <location>
        <begin position="117"/>
        <end position="164"/>
    </location>
</feature>